<evidence type="ECO:0000313" key="1">
    <source>
        <dbReference type="EMBL" id="CAE8672156.1"/>
    </source>
</evidence>
<organism evidence="1 2">
    <name type="scientific">Polarella glacialis</name>
    <name type="common">Dinoflagellate</name>
    <dbReference type="NCBI Taxonomy" id="89957"/>
    <lineage>
        <taxon>Eukaryota</taxon>
        <taxon>Sar</taxon>
        <taxon>Alveolata</taxon>
        <taxon>Dinophyceae</taxon>
        <taxon>Suessiales</taxon>
        <taxon>Suessiaceae</taxon>
        <taxon>Polarella</taxon>
    </lineage>
</organism>
<dbReference type="AlphaFoldDB" id="A0A813JDC1"/>
<proteinExistence type="predicted"/>
<feature type="non-terminal residue" evidence="1">
    <location>
        <position position="1"/>
    </location>
</feature>
<sequence length="263" mass="29827">DQLFFCEHPTTGGAVVPSVARSSYGLQPTGFRWQGEVAEPDVYTDAFHASHYVFDASGERLRELREIWRSKAPLSWGEGRDLRLADMEKPHAWAIENIPFLRHLTEEGLISGSHRRNVVYPEREASQVRFRGNGLRPSGAIRFAVTPVSGGEQVLLQRKWKRAWHGAALHNLESIARGGLREGEKGIYLSPSFQYTFCLYSLPDIQVGMERFRLVVEVAVEPGAFKEHGDHYQFCELQHVEPHVPLDCLEWEAGKKEHAVQVV</sequence>
<gene>
    <name evidence="1" type="ORF">PGLA2088_LOCUS17914</name>
</gene>
<name>A0A813JDC1_POLGL</name>
<accession>A0A813JDC1</accession>
<feature type="non-terminal residue" evidence="1">
    <location>
        <position position="263"/>
    </location>
</feature>
<reference evidence="1" key="1">
    <citation type="submission" date="2021-02" db="EMBL/GenBank/DDBJ databases">
        <authorList>
            <person name="Dougan E. K."/>
            <person name="Rhodes N."/>
            <person name="Thang M."/>
            <person name="Chan C."/>
        </authorList>
    </citation>
    <scope>NUCLEOTIDE SEQUENCE</scope>
</reference>
<evidence type="ECO:0000313" key="2">
    <source>
        <dbReference type="Proteomes" id="UP000626109"/>
    </source>
</evidence>
<comment type="caution">
    <text evidence="1">The sequence shown here is derived from an EMBL/GenBank/DDBJ whole genome shotgun (WGS) entry which is preliminary data.</text>
</comment>
<protein>
    <submittedName>
        <fullName evidence="1">Uncharacterized protein</fullName>
    </submittedName>
</protein>
<dbReference type="Proteomes" id="UP000626109">
    <property type="component" value="Unassembled WGS sequence"/>
</dbReference>
<dbReference type="SUPFAM" id="SSF56399">
    <property type="entry name" value="ADP-ribosylation"/>
    <property type="match status" value="1"/>
</dbReference>
<dbReference type="EMBL" id="CAJNNW010024388">
    <property type="protein sequence ID" value="CAE8672156.1"/>
    <property type="molecule type" value="Genomic_DNA"/>
</dbReference>